<dbReference type="eggNOG" id="ENOG5033C8S">
    <property type="taxonomic scope" value="Bacteria"/>
</dbReference>
<comment type="caution">
    <text evidence="3">The sequence shown here is derived from an EMBL/GenBank/DDBJ whole genome shotgun (WGS) entry which is preliminary data.</text>
</comment>
<evidence type="ECO:0000313" key="3">
    <source>
        <dbReference type="EMBL" id="KFC21448.1"/>
    </source>
</evidence>
<feature type="domain" description="DUF6843" evidence="2">
    <location>
        <begin position="78"/>
        <end position="198"/>
    </location>
</feature>
<reference evidence="3 4" key="1">
    <citation type="submission" date="2014-07" db="EMBL/GenBank/DDBJ databases">
        <title>Epilithonimonas lactis LMG 22401 Genome.</title>
        <authorList>
            <person name="Pipes S.E."/>
            <person name="Stropko S.J."/>
        </authorList>
    </citation>
    <scope>NUCLEOTIDE SEQUENCE [LARGE SCALE GENOMIC DNA]</scope>
    <source>
        <strain evidence="3 4">LMG 24401</strain>
    </source>
</reference>
<dbReference type="OrthoDB" id="980638at2"/>
<keyword evidence="1" id="KW-0472">Membrane</keyword>
<name>A0A085BG53_9FLAO</name>
<dbReference type="STRING" id="421072.SAMN04488097_0873"/>
<feature type="transmembrane region" description="Helical" evidence="1">
    <location>
        <begin position="6"/>
        <end position="36"/>
    </location>
</feature>
<dbReference type="EMBL" id="JPLY01000004">
    <property type="protein sequence ID" value="KFC21448.1"/>
    <property type="molecule type" value="Genomic_DNA"/>
</dbReference>
<sequence length="235" mass="26836">MKLEKFNIGILLIILSFIASVISFYLLIFTIPVFLIGCICIIKSKEKIILKVLSILIPLIVYFPATFLFLSLYNYTNPKEFLIPENYAGPLRIIYEEECGQKLFKENGSEVFKFPKNGIIILSSEFDGGINHKYFFIDKAGNKKQIPQANIDGQNLKFPNVSIQGAGIMSNGEVKIGVNSNDDKDNIKYSDFNVNRNNVDDFNYKKQQTFDSLTTAIVFKCRKNRILYKQKSNPN</sequence>
<accession>A0A085BG53</accession>
<dbReference type="InterPro" id="IPR049293">
    <property type="entry name" value="DUF6843"/>
</dbReference>
<evidence type="ECO:0000256" key="1">
    <source>
        <dbReference type="SAM" id="Phobius"/>
    </source>
</evidence>
<dbReference type="Pfam" id="PF20862">
    <property type="entry name" value="DUF6843"/>
    <property type="match status" value="1"/>
</dbReference>
<feature type="transmembrane region" description="Helical" evidence="1">
    <location>
        <begin position="48"/>
        <end position="73"/>
    </location>
</feature>
<evidence type="ECO:0000313" key="4">
    <source>
        <dbReference type="Proteomes" id="UP000028623"/>
    </source>
</evidence>
<keyword evidence="4" id="KW-1185">Reference proteome</keyword>
<dbReference type="RefSeq" id="WP_034977540.1">
    <property type="nucleotide sequence ID" value="NZ_FOFI01000001.1"/>
</dbReference>
<dbReference type="AlphaFoldDB" id="A0A085BG53"/>
<dbReference type="Proteomes" id="UP000028623">
    <property type="component" value="Unassembled WGS sequence"/>
</dbReference>
<keyword evidence="1" id="KW-0812">Transmembrane</keyword>
<keyword evidence="1" id="KW-1133">Transmembrane helix</keyword>
<proteinExistence type="predicted"/>
<evidence type="ECO:0000259" key="2">
    <source>
        <dbReference type="Pfam" id="PF20862"/>
    </source>
</evidence>
<gene>
    <name evidence="3" type="ORF">IO89_14825</name>
</gene>
<organism evidence="3 4">
    <name type="scientific">Epilithonimonas lactis</name>
    <dbReference type="NCBI Taxonomy" id="421072"/>
    <lineage>
        <taxon>Bacteria</taxon>
        <taxon>Pseudomonadati</taxon>
        <taxon>Bacteroidota</taxon>
        <taxon>Flavobacteriia</taxon>
        <taxon>Flavobacteriales</taxon>
        <taxon>Weeksellaceae</taxon>
        <taxon>Chryseobacterium group</taxon>
        <taxon>Epilithonimonas</taxon>
    </lineage>
</organism>
<protein>
    <recommendedName>
        <fullName evidence="2">DUF6843 domain-containing protein</fullName>
    </recommendedName>
</protein>